<comment type="subcellular location">
    <subcellularLocation>
        <location evidence="1">Secreted</location>
    </subcellularLocation>
</comment>
<evidence type="ECO:0000259" key="5">
    <source>
        <dbReference type="PROSITE" id="PS50871"/>
    </source>
</evidence>
<dbReference type="PROSITE" id="PS50871">
    <property type="entry name" value="C1Q"/>
    <property type="match status" value="1"/>
</dbReference>
<dbReference type="PRINTS" id="PR00007">
    <property type="entry name" value="COMPLEMNTC1Q"/>
</dbReference>
<dbReference type="GO" id="GO:0005576">
    <property type="term" value="C:extracellular region"/>
    <property type="evidence" value="ECO:0007669"/>
    <property type="project" value="UniProtKB-SubCell"/>
</dbReference>
<feature type="chain" id="PRO_5034732488" evidence="4">
    <location>
        <begin position="21"/>
        <end position="266"/>
    </location>
</feature>
<dbReference type="GeneID" id="111109866"/>
<evidence type="ECO:0000256" key="2">
    <source>
        <dbReference type="ARBA" id="ARBA00022525"/>
    </source>
</evidence>
<gene>
    <name evidence="7" type="primary">LOC111109866</name>
</gene>
<dbReference type="PANTHER" id="PTHR22923">
    <property type="entry name" value="CEREBELLIN-RELATED"/>
    <property type="match status" value="1"/>
</dbReference>
<dbReference type="SUPFAM" id="SSF49842">
    <property type="entry name" value="TNF-like"/>
    <property type="match status" value="1"/>
</dbReference>
<keyword evidence="3 4" id="KW-0732">Signal</keyword>
<dbReference type="PANTHER" id="PTHR22923:SF116">
    <property type="entry name" value="C1Q DOMAIN-CONTAINING PROTEIN"/>
    <property type="match status" value="1"/>
</dbReference>
<dbReference type="InterPro" id="IPR050822">
    <property type="entry name" value="Cerebellin_Synaptic_Org"/>
</dbReference>
<keyword evidence="2" id="KW-0964">Secreted</keyword>
<evidence type="ECO:0000256" key="1">
    <source>
        <dbReference type="ARBA" id="ARBA00004613"/>
    </source>
</evidence>
<organism evidence="6 7">
    <name type="scientific">Crassostrea virginica</name>
    <name type="common">Eastern oyster</name>
    <dbReference type="NCBI Taxonomy" id="6565"/>
    <lineage>
        <taxon>Eukaryota</taxon>
        <taxon>Metazoa</taxon>
        <taxon>Spiralia</taxon>
        <taxon>Lophotrochozoa</taxon>
        <taxon>Mollusca</taxon>
        <taxon>Bivalvia</taxon>
        <taxon>Autobranchia</taxon>
        <taxon>Pteriomorphia</taxon>
        <taxon>Ostreida</taxon>
        <taxon>Ostreoidea</taxon>
        <taxon>Ostreidae</taxon>
        <taxon>Crassostrea</taxon>
    </lineage>
</organism>
<evidence type="ECO:0000256" key="4">
    <source>
        <dbReference type="SAM" id="SignalP"/>
    </source>
</evidence>
<dbReference type="SMART" id="SM00110">
    <property type="entry name" value="C1Q"/>
    <property type="match status" value="1"/>
</dbReference>
<reference evidence="7" key="1">
    <citation type="submission" date="2025-08" db="UniProtKB">
        <authorList>
            <consortium name="RefSeq"/>
        </authorList>
    </citation>
    <scope>IDENTIFICATION</scope>
    <source>
        <tissue evidence="7">Whole sample</tissue>
    </source>
</reference>
<dbReference type="RefSeq" id="XP_022301826.1">
    <property type="nucleotide sequence ID" value="XM_022446118.1"/>
</dbReference>
<accession>A0A8B8BFL6</accession>
<name>A0A8B8BFL6_CRAVI</name>
<dbReference type="Pfam" id="PF00386">
    <property type="entry name" value="C1q"/>
    <property type="match status" value="1"/>
</dbReference>
<sequence>MKRPWLRKIMLLTFVVVSNCNKESIDMSSLMDKVQALEIAAFHQNTKIDILEKSNKKLEDILLEKSEKIVYMEDTIRQLQQTVMQMDTKQAAGSANQTVLLENFEELSIRTVQEPKVRQENHRQDRLLSPPTTAPDTVGFYAVLSRKMENPGTHHTIIFDSVKTNLGNGYNSHTGVFTVPTSGLYAFTWSMRLFGTEHHSAQLVVNNVVQGAVFLSVTGGNENVSGSGVVYLNAGDDVLIRTTSDNQGNIESDPSGFTMFAGWLIK</sequence>
<proteinExistence type="predicted"/>
<evidence type="ECO:0000313" key="6">
    <source>
        <dbReference type="Proteomes" id="UP000694844"/>
    </source>
</evidence>
<dbReference type="InterPro" id="IPR008983">
    <property type="entry name" value="Tumour_necrosis_fac-like_dom"/>
</dbReference>
<keyword evidence="6" id="KW-1185">Reference proteome</keyword>
<dbReference type="Gene3D" id="2.60.120.40">
    <property type="match status" value="1"/>
</dbReference>
<dbReference type="InterPro" id="IPR001073">
    <property type="entry name" value="C1q_dom"/>
</dbReference>
<dbReference type="AlphaFoldDB" id="A0A8B8BFL6"/>
<feature type="signal peptide" evidence="4">
    <location>
        <begin position="1"/>
        <end position="20"/>
    </location>
</feature>
<evidence type="ECO:0000256" key="3">
    <source>
        <dbReference type="ARBA" id="ARBA00022729"/>
    </source>
</evidence>
<dbReference type="Proteomes" id="UP000694844">
    <property type="component" value="Chromosome 8"/>
</dbReference>
<dbReference type="KEGG" id="cvn:111109866"/>
<dbReference type="OrthoDB" id="6155914at2759"/>
<evidence type="ECO:0000313" key="7">
    <source>
        <dbReference type="RefSeq" id="XP_022301826.1"/>
    </source>
</evidence>
<feature type="domain" description="C1q" evidence="5">
    <location>
        <begin position="133"/>
        <end position="266"/>
    </location>
</feature>
<protein>
    <submittedName>
        <fullName evidence="7">Uncharacterized protein LOC111109866</fullName>
    </submittedName>
</protein>